<dbReference type="STRING" id="394193.SAMN04489732_10689"/>
<evidence type="ECO:0000313" key="2">
    <source>
        <dbReference type="Proteomes" id="UP000198582"/>
    </source>
</evidence>
<keyword evidence="2" id="KW-1185">Reference proteome</keyword>
<name>A0A1H8WZA1_9PSEU</name>
<proteinExistence type="predicted"/>
<sequence>MADFDVAPDVMREYADVLDGLHAQIDKINDYMRTTACDTSGFTGLFMLLRPVVDLVRDLYGDTLQFGHTRLTSMSQGIQSAATAYEQHDTKSAEILKKLGLSLDDLGPSGQGQS</sequence>
<gene>
    <name evidence="1" type="ORF">SAMN04489732_10689</name>
</gene>
<organism evidence="1 2">
    <name type="scientific">Amycolatopsis saalfeldensis</name>
    <dbReference type="NCBI Taxonomy" id="394193"/>
    <lineage>
        <taxon>Bacteria</taxon>
        <taxon>Bacillati</taxon>
        <taxon>Actinomycetota</taxon>
        <taxon>Actinomycetes</taxon>
        <taxon>Pseudonocardiales</taxon>
        <taxon>Pseudonocardiaceae</taxon>
        <taxon>Amycolatopsis</taxon>
    </lineage>
</organism>
<dbReference type="InterPro" id="IPR022536">
    <property type="entry name" value="EspC"/>
</dbReference>
<dbReference type="OrthoDB" id="3623459at2"/>
<evidence type="ECO:0000313" key="1">
    <source>
        <dbReference type="EMBL" id="SEP32984.1"/>
    </source>
</evidence>
<protein>
    <submittedName>
        <fullName evidence="1">Excreted virulence factor EspC, type VII ESX diderm</fullName>
    </submittedName>
</protein>
<dbReference type="Proteomes" id="UP000198582">
    <property type="component" value="Unassembled WGS sequence"/>
</dbReference>
<dbReference type="GO" id="GO:0009306">
    <property type="term" value="P:protein secretion"/>
    <property type="evidence" value="ECO:0007669"/>
    <property type="project" value="InterPro"/>
</dbReference>
<dbReference type="EMBL" id="FOEF01000006">
    <property type="protein sequence ID" value="SEP32984.1"/>
    <property type="molecule type" value="Genomic_DNA"/>
</dbReference>
<dbReference type="Pfam" id="PF10824">
    <property type="entry name" value="T7SS_ESX_EspC"/>
    <property type="match status" value="1"/>
</dbReference>
<dbReference type="RefSeq" id="WP_091617622.1">
    <property type="nucleotide sequence ID" value="NZ_FOEF01000006.1"/>
</dbReference>
<reference evidence="2" key="1">
    <citation type="submission" date="2016-10" db="EMBL/GenBank/DDBJ databases">
        <authorList>
            <person name="Varghese N."/>
            <person name="Submissions S."/>
        </authorList>
    </citation>
    <scope>NUCLEOTIDE SEQUENCE [LARGE SCALE GENOMIC DNA]</scope>
    <source>
        <strain evidence="2">DSM 44993</strain>
    </source>
</reference>
<dbReference type="AlphaFoldDB" id="A0A1H8WZA1"/>
<accession>A0A1H8WZA1</accession>